<dbReference type="OrthoDB" id="5244675at2759"/>
<dbReference type="EMBL" id="MCFJ01000005">
    <property type="protein sequence ID" value="ORY66490.1"/>
    <property type="molecule type" value="Genomic_DNA"/>
</dbReference>
<evidence type="ECO:0000313" key="3">
    <source>
        <dbReference type="Proteomes" id="UP000193689"/>
    </source>
</evidence>
<dbReference type="GeneID" id="63779921"/>
<dbReference type="RefSeq" id="XP_040717454.1">
    <property type="nucleotide sequence ID" value="XM_040863709.1"/>
</dbReference>
<sequence length="121" mass="13198">MVSKNELKKRLKKRAKKAAAAVAAARSNTSSSAAAAGQRPADTPSCKPAKAEELSIDPNAMYNQGFLADVYKLRPLKEVVTRFPPEPNGYLHVYLHFQADAPPSSGKLTWRFSSGTLRLLQ</sequence>
<dbReference type="InParanoid" id="A0A1Y2E4K8"/>
<evidence type="ECO:0000313" key="2">
    <source>
        <dbReference type="EMBL" id="ORY66490.1"/>
    </source>
</evidence>
<evidence type="ECO:0000256" key="1">
    <source>
        <dbReference type="SAM" id="MobiDB-lite"/>
    </source>
</evidence>
<dbReference type="AlphaFoldDB" id="A0A1Y2E4K8"/>
<gene>
    <name evidence="2" type="ORF">BCR38DRAFT_484109</name>
</gene>
<reference evidence="2 3" key="1">
    <citation type="submission" date="2016-07" db="EMBL/GenBank/DDBJ databases">
        <title>Pervasive Adenine N6-methylation of Active Genes in Fungi.</title>
        <authorList>
            <consortium name="DOE Joint Genome Institute"/>
            <person name="Mondo S.J."/>
            <person name="Dannebaum R.O."/>
            <person name="Kuo R.C."/>
            <person name="Labutti K."/>
            <person name="Haridas S."/>
            <person name="Kuo A."/>
            <person name="Salamov A."/>
            <person name="Ahrendt S.R."/>
            <person name="Lipzen A."/>
            <person name="Sullivan W."/>
            <person name="Andreopoulos W.B."/>
            <person name="Clum A."/>
            <person name="Lindquist E."/>
            <person name="Daum C."/>
            <person name="Ramamoorthy G.K."/>
            <person name="Gryganskyi A."/>
            <person name="Culley D."/>
            <person name="Magnuson J.K."/>
            <person name="James T.Y."/>
            <person name="O'Malley M.A."/>
            <person name="Stajich J.E."/>
            <person name="Spatafora J.W."/>
            <person name="Visel A."/>
            <person name="Grigoriev I.V."/>
        </authorList>
    </citation>
    <scope>NUCLEOTIDE SEQUENCE [LARGE SCALE GENOMIC DNA]</scope>
    <source>
        <strain evidence="2 3">CBS 129021</strain>
    </source>
</reference>
<proteinExistence type="predicted"/>
<organism evidence="2 3">
    <name type="scientific">Pseudomassariella vexata</name>
    <dbReference type="NCBI Taxonomy" id="1141098"/>
    <lineage>
        <taxon>Eukaryota</taxon>
        <taxon>Fungi</taxon>
        <taxon>Dikarya</taxon>
        <taxon>Ascomycota</taxon>
        <taxon>Pezizomycotina</taxon>
        <taxon>Sordariomycetes</taxon>
        <taxon>Xylariomycetidae</taxon>
        <taxon>Amphisphaeriales</taxon>
        <taxon>Pseudomassariaceae</taxon>
        <taxon>Pseudomassariella</taxon>
    </lineage>
</organism>
<name>A0A1Y2E4K8_9PEZI</name>
<feature type="compositionally biased region" description="Low complexity" evidence="1">
    <location>
        <begin position="18"/>
        <end position="36"/>
    </location>
</feature>
<keyword evidence="3" id="KW-1185">Reference proteome</keyword>
<dbReference type="STRING" id="1141098.A0A1Y2E4K8"/>
<feature type="region of interest" description="Disordered" evidence="1">
    <location>
        <begin position="18"/>
        <end position="54"/>
    </location>
</feature>
<dbReference type="Proteomes" id="UP000193689">
    <property type="component" value="Unassembled WGS sequence"/>
</dbReference>
<comment type="caution">
    <text evidence="2">The sequence shown here is derived from an EMBL/GenBank/DDBJ whole genome shotgun (WGS) entry which is preliminary data.</text>
</comment>
<accession>A0A1Y2E4K8</accession>
<protein>
    <submittedName>
        <fullName evidence="2">Uncharacterized protein</fullName>
    </submittedName>
</protein>